<gene>
    <name evidence="6" type="ORF">ACFOEB_10555</name>
</gene>
<proteinExistence type="predicted"/>
<organism evidence="6 7">
    <name type="scientific">Gilvimarinus japonicus</name>
    <dbReference type="NCBI Taxonomy" id="1796469"/>
    <lineage>
        <taxon>Bacteria</taxon>
        <taxon>Pseudomonadati</taxon>
        <taxon>Pseudomonadota</taxon>
        <taxon>Gammaproteobacteria</taxon>
        <taxon>Cellvibrionales</taxon>
        <taxon>Cellvibrionaceae</taxon>
        <taxon>Gilvimarinus</taxon>
    </lineage>
</organism>
<evidence type="ECO:0000256" key="2">
    <source>
        <dbReference type="ARBA" id="ARBA00022723"/>
    </source>
</evidence>
<dbReference type="NCBIfam" id="NF011963">
    <property type="entry name" value="PRK15434.1"/>
    <property type="match status" value="1"/>
</dbReference>
<evidence type="ECO:0000256" key="4">
    <source>
        <dbReference type="ARBA" id="ARBA00022842"/>
    </source>
</evidence>
<dbReference type="EMBL" id="JBHRTL010000006">
    <property type="protein sequence ID" value="MFC3155641.1"/>
    <property type="molecule type" value="Genomic_DNA"/>
</dbReference>
<sequence>MFIPKSDFTQVIANTPLISIDFVVKNPQNQFLLGWRNNRPAKNHWFVPGGRIQKNECLEDAFLRLTQVELGLSIAMTEARWKGLYEHFYDDFVFTDESPQAVSTHYVVLAFDIEIYQAIESLPSLQHANYQWMHKHEILTNAQVHNHSKAYFK</sequence>
<evidence type="ECO:0000256" key="1">
    <source>
        <dbReference type="ARBA" id="ARBA00001946"/>
    </source>
</evidence>
<accession>A0ABV7HS80</accession>
<dbReference type="InterPro" id="IPR033715">
    <property type="entry name" value="GDPMH"/>
</dbReference>
<dbReference type="CDD" id="cd03430">
    <property type="entry name" value="NUDIX_GDPMH_NudD"/>
    <property type="match status" value="1"/>
</dbReference>
<dbReference type="Proteomes" id="UP001595548">
    <property type="component" value="Unassembled WGS sequence"/>
</dbReference>
<evidence type="ECO:0000259" key="5">
    <source>
        <dbReference type="PROSITE" id="PS51462"/>
    </source>
</evidence>
<dbReference type="PANTHER" id="PTHR43046">
    <property type="entry name" value="GDP-MANNOSE MANNOSYL HYDROLASE"/>
    <property type="match status" value="1"/>
</dbReference>
<name>A0ABV7HS80_9GAMM</name>
<evidence type="ECO:0000313" key="7">
    <source>
        <dbReference type="Proteomes" id="UP001595548"/>
    </source>
</evidence>
<keyword evidence="7" id="KW-1185">Reference proteome</keyword>
<dbReference type="PANTHER" id="PTHR43046:SF12">
    <property type="entry name" value="GDP-MANNOSE MANNOSYL HYDROLASE"/>
    <property type="match status" value="1"/>
</dbReference>
<dbReference type="Pfam" id="PF00293">
    <property type="entry name" value="NUDIX"/>
    <property type="match status" value="1"/>
</dbReference>
<comment type="caution">
    <text evidence="6">The sequence shown here is derived from an EMBL/GenBank/DDBJ whole genome shotgun (WGS) entry which is preliminary data.</text>
</comment>
<evidence type="ECO:0000313" key="6">
    <source>
        <dbReference type="EMBL" id="MFC3155641.1"/>
    </source>
</evidence>
<feature type="domain" description="Nudix hydrolase" evidence="5">
    <location>
        <begin position="13"/>
        <end position="153"/>
    </location>
</feature>
<dbReference type="GO" id="GO:0016787">
    <property type="term" value="F:hydrolase activity"/>
    <property type="evidence" value="ECO:0007669"/>
    <property type="project" value="UniProtKB-KW"/>
</dbReference>
<reference evidence="7" key="1">
    <citation type="journal article" date="2019" name="Int. J. Syst. Evol. Microbiol.">
        <title>The Global Catalogue of Microorganisms (GCM) 10K type strain sequencing project: providing services to taxonomists for standard genome sequencing and annotation.</title>
        <authorList>
            <consortium name="The Broad Institute Genomics Platform"/>
            <consortium name="The Broad Institute Genome Sequencing Center for Infectious Disease"/>
            <person name="Wu L."/>
            <person name="Ma J."/>
        </authorList>
    </citation>
    <scope>NUCLEOTIDE SEQUENCE [LARGE SCALE GENOMIC DNA]</scope>
    <source>
        <strain evidence="7">KCTC 52141</strain>
    </source>
</reference>
<dbReference type="SUPFAM" id="SSF55811">
    <property type="entry name" value="Nudix"/>
    <property type="match status" value="1"/>
</dbReference>
<comment type="cofactor">
    <cofactor evidence="1">
        <name>Mg(2+)</name>
        <dbReference type="ChEBI" id="CHEBI:18420"/>
    </cofactor>
</comment>
<evidence type="ECO:0000256" key="3">
    <source>
        <dbReference type="ARBA" id="ARBA00022801"/>
    </source>
</evidence>
<dbReference type="PIRSF" id="PIRSF037599">
    <property type="entry name" value="GDPMH"/>
    <property type="match status" value="1"/>
</dbReference>
<dbReference type="Gene3D" id="3.90.79.10">
    <property type="entry name" value="Nucleoside Triphosphate Pyrophosphohydrolase"/>
    <property type="match status" value="1"/>
</dbReference>
<dbReference type="InterPro" id="IPR000086">
    <property type="entry name" value="NUDIX_hydrolase_dom"/>
</dbReference>
<keyword evidence="4" id="KW-0460">Magnesium</keyword>
<keyword evidence="2" id="KW-0479">Metal-binding</keyword>
<keyword evidence="3 6" id="KW-0378">Hydrolase</keyword>
<dbReference type="RefSeq" id="WP_382416446.1">
    <property type="nucleotide sequence ID" value="NZ_AP031500.1"/>
</dbReference>
<dbReference type="InterPro" id="IPR015797">
    <property type="entry name" value="NUDIX_hydrolase-like_dom_sf"/>
</dbReference>
<protein>
    <submittedName>
        <fullName evidence="6">GDP-mannose mannosyl hydrolase</fullName>
    </submittedName>
</protein>
<dbReference type="PROSITE" id="PS51462">
    <property type="entry name" value="NUDIX"/>
    <property type="match status" value="1"/>
</dbReference>